<dbReference type="KEGG" id="aqt:FN924_06915"/>
<evidence type="ECO:0000313" key="3">
    <source>
        <dbReference type="Proteomes" id="UP000315215"/>
    </source>
</evidence>
<dbReference type="AlphaFoldDB" id="A0A516KET2"/>
<gene>
    <name evidence="2" type="ORF">FN924_06915</name>
</gene>
<accession>A0A516KET2</accession>
<evidence type="ECO:0000256" key="1">
    <source>
        <dbReference type="SAM" id="Phobius"/>
    </source>
</evidence>
<keyword evidence="1" id="KW-1133">Transmembrane helix</keyword>
<reference evidence="2 3" key="1">
    <citation type="submission" date="2019-07" db="EMBL/GenBank/DDBJ databases">
        <authorList>
            <person name="Li J."/>
        </authorList>
    </citation>
    <scope>NUCLEOTIDE SEQUENCE [LARGE SCALE GENOMIC DNA]</scope>
    <source>
        <strain evidence="2 3">TKL69</strain>
    </source>
</reference>
<evidence type="ECO:0000313" key="2">
    <source>
        <dbReference type="EMBL" id="QDP39922.1"/>
    </source>
</evidence>
<dbReference type="RefSeq" id="WP_143892990.1">
    <property type="nucleotide sequence ID" value="NZ_CP041666.1"/>
</dbReference>
<proteinExistence type="predicted"/>
<sequence>MNKKIFKIFWVWQNDAEENWLRNMANNGWDFIRYNWFFYTFKRTEPKDYVYKLDYKGNRKNDVAEYINLFEDAGWEHVGRFQDWYYFRTNASLHKETPDIYSHLESKVKKYKDLSNFILNVLIAVLTIFFTIVLPAKYAYVSILQILYVILILLNGFSYVRLLRKIRRMERTHI</sequence>
<keyword evidence="1" id="KW-0812">Transmembrane</keyword>
<dbReference type="OrthoDB" id="8757095at2"/>
<feature type="transmembrane region" description="Helical" evidence="1">
    <location>
        <begin position="117"/>
        <end position="136"/>
    </location>
</feature>
<feature type="transmembrane region" description="Helical" evidence="1">
    <location>
        <begin position="142"/>
        <end position="162"/>
    </location>
</feature>
<dbReference type="Proteomes" id="UP000315215">
    <property type="component" value="Chromosome"/>
</dbReference>
<dbReference type="EMBL" id="CP041666">
    <property type="protein sequence ID" value="QDP39922.1"/>
    <property type="molecule type" value="Genomic_DNA"/>
</dbReference>
<protein>
    <submittedName>
        <fullName evidence="2">DUF2812 domain-containing protein</fullName>
    </submittedName>
</protein>
<keyword evidence="3" id="KW-1185">Reference proteome</keyword>
<organism evidence="2 3">
    <name type="scientific">Radiobacillus deserti</name>
    <dbReference type="NCBI Taxonomy" id="2594883"/>
    <lineage>
        <taxon>Bacteria</taxon>
        <taxon>Bacillati</taxon>
        <taxon>Bacillota</taxon>
        <taxon>Bacilli</taxon>
        <taxon>Bacillales</taxon>
        <taxon>Bacillaceae</taxon>
        <taxon>Radiobacillus</taxon>
    </lineage>
</organism>
<dbReference type="InterPro" id="IPR021359">
    <property type="entry name" value="DUF2812"/>
</dbReference>
<dbReference type="Pfam" id="PF11193">
    <property type="entry name" value="DUF2812"/>
    <property type="match status" value="1"/>
</dbReference>
<name>A0A516KET2_9BACI</name>
<keyword evidence="1" id="KW-0472">Membrane</keyword>